<organism evidence="3 4">
    <name type="scientific">Cupriavidus laharis</name>
    <dbReference type="NCBI Taxonomy" id="151654"/>
    <lineage>
        <taxon>Bacteria</taxon>
        <taxon>Pseudomonadati</taxon>
        <taxon>Pseudomonadota</taxon>
        <taxon>Betaproteobacteria</taxon>
        <taxon>Burkholderiales</taxon>
        <taxon>Burkholderiaceae</taxon>
        <taxon>Cupriavidus</taxon>
    </lineage>
</organism>
<keyword evidence="4" id="KW-1185">Reference proteome</keyword>
<gene>
    <name evidence="3" type="ORF">LMG23992_04259</name>
</gene>
<protein>
    <submittedName>
        <fullName evidence="3">Uncharacterized protein</fullName>
    </submittedName>
</protein>
<feature type="compositionally biased region" description="Polar residues" evidence="1">
    <location>
        <begin position="127"/>
        <end position="137"/>
    </location>
</feature>
<evidence type="ECO:0000256" key="2">
    <source>
        <dbReference type="SAM" id="Phobius"/>
    </source>
</evidence>
<dbReference type="Proteomes" id="UP000727654">
    <property type="component" value="Unassembled WGS sequence"/>
</dbReference>
<feature type="transmembrane region" description="Helical" evidence="2">
    <location>
        <begin position="54"/>
        <end position="76"/>
    </location>
</feature>
<keyword evidence="2" id="KW-0812">Transmembrane</keyword>
<proteinExistence type="predicted"/>
<dbReference type="EMBL" id="CAJZAI010000012">
    <property type="protein sequence ID" value="CAG9180505.1"/>
    <property type="molecule type" value="Genomic_DNA"/>
</dbReference>
<sequence>MDIREIQRLHEQFAHSPLTIEAPIGVQHSGNRMLPPPVYAAARASRHWGSYNRAALVVAGIVAGILMAGAIGMSLANWQHRRVAVVDAPGDAAPATATVTQAPNPAQLATPVQTIVNPAATLPAATAHQSEMTQPSELSPKPAPPQPVAQSPMPVAPVARPLSGEALARNPSGSHKAEPAPAQAKPATPPCQPCAARQRSHRHQIVLRPP</sequence>
<keyword evidence="2" id="KW-1133">Transmembrane helix</keyword>
<evidence type="ECO:0000313" key="3">
    <source>
        <dbReference type="EMBL" id="CAG9180505.1"/>
    </source>
</evidence>
<evidence type="ECO:0000313" key="4">
    <source>
        <dbReference type="Proteomes" id="UP000727654"/>
    </source>
</evidence>
<keyword evidence="2" id="KW-0472">Membrane</keyword>
<name>A0ABM8XJZ4_9BURK</name>
<evidence type="ECO:0000256" key="1">
    <source>
        <dbReference type="SAM" id="MobiDB-lite"/>
    </source>
</evidence>
<feature type="compositionally biased region" description="Basic residues" evidence="1">
    <location>
        <begin position="198"/>
        <end position="210"/>
    </location>
</feature>
<comment type="caution">
    <text evidence="3">The sequence shown here is derived from an EMBL/GenBank/DDBJ whole genome shotgun (WGS) entry which is preliminary data.</text>
</comment>
<feature type="region of interest" description="Disordered" evidence="1">
    <location>
        <begin position="125"/>
        <end position="210"/>
    </location>
</feature>
<reference evidence="3 4" key="1">
    <citation type="submission" date="2021-08" db="EMBL/GenBank/DDBJ databases">
        <authorList>
            <person name="Peeters C."/>
        </authorList>
    </citation>
    <scope>NUCLEOTIDE SEQUENCE [LARGE SCALE GENOMIC DNA]</scope>
    <source>
        <strain evidence="3 4">LMG 23992</strain>
    </source>
</reference>
<accession>A0ABM8XJZ4</accession>